<accession>A0A8S3B892</accession>
<sequence>TYAYSNSCSPCTLPDSFCPYGAVEEISYSTFESIEQDQDYLESPENTVFDDILMQNIFSFNAQSDHCVLVSPITCVLLVIALGTRSIRRETIRRGQFVADNSSHRQFVVGQFFAWIIGRNVN</sequence>
<organism evidence="2 3">
    <name type="scientific">Rotaria magnacalcarata</name>
    <dbReference type="NCBI Taxonomy" id="392030"/>
    <lineage>
        <taxon>Eukaryota</taxon>
        <taxon>Metazoa</taxon>
        <taxon>Spiralia</taxon>
        <taxon>Gnathifera</taxon>
        <taxon>Rotifera</taxon>
        <taxon>Eurotatoria</taxon>
        <taxon>Bdelloidea</taxon>
        <taxon>Philodinida</taxon>
        <taxon>Philodinidae</taxon>
        <taxon>Rotaria</taxon>
    </lineage>
</organism>
<protein>
    <submittedName>
        <fullName evidence="2">Uncharacterized protein</fullName>
    </submittedName>
</protein>
<reference evidence="2" key="1">
    <citation type="submission" date="2021-02" db="EMBL/GenBank/DDBJ databases">
        <authorList>
            <person name="Nowell W R."/>
        </authorList>
    </citation>
    <scope>NUCLEOTIDE SEQUENCE</scope>
</reference>
<comment type="caution">
    <text evidence="2">The sequence shown here is derived from an EMBL/GenBank/DDBJ whole genome shotgun (WGS) entry which is preliminary data.</text>
</comment>
<evidence type="ECO:0000256" key="1">
    <source>
        <dbReference type="SAM" id="Phobius"/>
    </source>
</evidence>
<evidence type="ECO:0000313" key="3">
    <source>
        <dbReference type="Proteomes" id="UP000681967"/>
    </source>
</evidence>
<feature type="transmembrane region" description="Helical" evidence="1">
    <location>
        <begin position="68"/>
        <end position="87"/>
    </location>
</feature>
<keyword evidence="1" id="KW-0472">Membrane</keyword>
<gene>
    <name evidence="2" type="ORF">BYL167_LOCUS48389</name>
</gene>
<name>A0A8S3B892_9BILA</name>
<feature type="non-terminal residue" evidence="2">
    <location>
        <position position="1"/>
    </location>
</feature>
<dbReference type="Proteomes" id="UP000681967">
    <property type="component" value="Unassembled WGS sequence"/>
</dbReference>
<evidence type="ECO:0000313" key="2">
    <source>
        <dbReference type="EMBL" id="CAF4806839.1"/>
    </source>
</evidence>
<keyword evidence="1" id="KW-0812">Transmembrane</keyword>
<dbReference type="EMBL" id="CAJOBH010141340">
    <property type="protein sequence ID" value="CAF4806839.1"/>
    <property type="molecule type" value="Genomic_DNA"/>
</dbReference>
<proteinExistence type="predicted"/>
<dbReference type="AlphaFoldDB" id="A0A8S3B892"/>
<keyword evidence="1" id="KW-1133">Transmembrane helix</keyword>